<dbReference type="InterPro" id="IPR045864">
    <property type="entry name" value="aa-tRNA-synth_II/BPL/LPL"/>
</dbReference>
<proteinExistence type="predicted"/>
<evidence type="ECO:0000256" key="3">
    <source>
        <dbReference type="ARBA" id="ARBA00022840"/>
    </source>
</evidence>
<evidence type="ECO:0000259" key="6">
    <source>
        <dbReference type="Pfam" id="PF00152"/>
    </source>
</evidence>
<dbReference type="EMBL" id="KN817590">
    <property type="protein sequence ID" value="KJA18374.1"/>
    <property type="molecule type" value="Genomic_DNA"/>
</dbReference>
<evidence type="ECO:0000313" key="7">
    <source>
        <dbReference type="EMBL" id="KJA18374.1"/>
    </source>
</evidence>
<dbReference type="GO" id="GO:0005737">
    <property type="term" value="C:cytoplasm"/>
    <property type="evidence" value="ECO:0007669"/>
    <property type="project" value="InterPro"/>
</dbReference>
<dbReference type="Gene3D" id="3.30.1360.30">
    <property type="entry name" value="GAD-like domain"/>
    <property type="match status" value="1"/>
</dbReference>
<dbReference type="GO" id="GO:0004812">
    <property type="term" value="F:aminoacyl-tRNA ligase activity"/>
    <property type="evidence" value="ECO:0007669"/>
    <property type="project" value="InterPro"/>
</dbReference>
<evidence type="ECO:0000256" key="2">
    <source>
        <dbReference type="ARBA" id="ARBA00022741"/>
    </source>
</evidence>
<dbReference type="GO" id="GO:0006418">
    <property type="term" value="P:tRNA aminoacylation for protein translation"/>
    <property type="evidence" value="ECO:0007669"/>
    <property type="project" value="InterPro"/>
</dbReference>
<feature type="region of interest" description="Disordered" evidence="5">
    <location>
        <begin position="119"/>
        <end position="147"/>
    </location>
</feature>
<accession>A0A0D2NHC9</accession>
<dbReference type="Gene3D" id="3.30.930.10">
    <property type="entry name" value="Bira Bifunctional Protein, Domain 2"/>
    <property type="match status" value="1"/>
</dbReference>
<keyword evidence="8" id="KW-1185">Reference proteome</keyword>
<keyword evidence="2" id="KW-0547">Nucleotide-binding</keyword>
<keyword evidence="3" id="KW-0067">ATP-binding</keyword>
<evidence type="ECO:0000256" key="5">
    <source>
        <dbReference type="SAM" id="MobiDB-lite"/>
    </source>
</evidence>
<dbReference type="Pfam" id="PF00152">
    <property type="entry name" value="tRNA-synt_2"/>
    <property type="match status" value="1"/>
</dbReference>
<dbReference type="OrthoDB" id="439710at2759"/>
<keyword evidence="1" id="KW-0436">Ligase</keyword>
<organism evidence="7 8">
    <name type="scientific">Hypholoma sublateritium (strain FD-334 SS-4)</name>
    <dbReference type="NCBI Taxonomy" id="945553"/>
    <lineage>
        <taxon>Eukaryota</taxon>
        <taxon>Fungi</taxon>
        <taxon>Dikarya</taxon>
        <taxon>Basidiomycota</taxon>
        <taxon>Agaricomycotina</taxon>
        <taxon>Agaricomycetes</taxon>
        <taxon>Agaricomycetidae</taxon>
        <taxon>Agaricales</taxon>
        <taxon>Agaricineae</taxon>
        <taxon>Strophariaceae</taxon>
        <taxon>Hypholoma</taxon>
    </lineage>
</organism>
<protein>
    <recommendedName>
        <fullName evidence="6">Aminoacyl-tRNA synthetase class II (D/K/N) domain-containing protein</fullName>
    </recommendedName>
</protein>
<gene>
    <name evidence="7" type="ORF">HYPSUDRAFT_205482</name>
</gene>
<name>A0A0D2NHC9_HYPSF</name>
<dbReference type="InterPro" id="IPR004364">
    <property type="entry name" value="Aa-tRNA-synt_II"/>
</dbReference>
<evidence type="ECO:0000256" key="4">
    <source>
        <dbReference type="ARBA" id="ARBA00022917"/>
    </source>
</evidence>
<feature type="domain" description="Aminoacyl-tRNA synthetase class II (D/K/N)" evidence="6">
    <location>
        <begin position="75"/>
        <end position="297"/>
    </location>
</feature>
<dbReference type="STRING" id="945553.A0A0D2NHC9"/>
<evidence type="ECO:0000313" key="8">
    <source>
        <dbReference type="Proteomes" id="UP000054270"/>
    </source>
</evidence>
<dbReference type="AlphaFoldDB" id="A0A0D2NHC9"/>
<dbReference type="GO" id="GO:0005524">
    <property type="term" value="F:ATP binding"/>
    <property type="evidence" value="ECO:0007669"/>
    <property type="project" value="UniProtKB-KW"/>
</dbReference>
<dbReference type="Proteomes" id="UP000054270">
    <property type="component" value="Unassembled WGS sequence"/>
</dbReference>
<dbReference type="InterPro" id="IPR004115">
    <property type="entry name" value="GAD-like_sf"/>
</dbReference>
<evidence type="ECO:0000256" key="1">
    <source>
        <dbReference type="ARBA" id="ARBA00022598"/>
    </source>
</evidence>
<sequence length="322" mass="34927">MDAKNTPEREYPDVLNVLRRISLALVEFTTVDDARVRLTAVLTATPPDASANEPAVGVVVARWAALTPVDALDGVPDPADKVLGDFGSDKPDTRFVLEINNLSDLLPGVRRRLPPGVPGARAAGGHGAHPPIATPPRRAQRGHLLRSQERVTVREASCADWPMSSALAARVAPRLSPRTGDDVWLSAPPRHPACGSTTLVRARVQLCELALARGDVVAPVEPHFLWDKERLAHGRWSSSRPPFTAAMWEDVGALYSGDMVGMRGQHRDYDLVLNGVEIGGDSVRVHDAAMQDLIFSHVLQLDVAEKVPLVQRVARRRTAASR</sequence>
<keyword evidence="4" id="KW-0648">Protein biosynthesis</keyword>
<reference evidence="8" key="1">
    <citation type="submission" date="2014-04" db="EMBL/GenBank/DDBJ databases">
        <title>Evolutionary Origins and Diversification of the Mycorrhizal Mutualists.</title>
        <authorList>
            <consortium name="DOE Joint Genome Institute"/>
            <consortium name="Mycorrhizal Genomics Consortium"/>
            <person name="Kohler A."/>
            <person name="Kuo A."/>
            <person name="Nagy L.G."/>
            <person name="Floudas D."/>
            <person name="Copeland A."/>
            <person name="Barry K.W."/>
            <person name="Cichocki N."/>
            <person name="Veneault-Fourrey C."/>
            <person name="LaButti K."/>
            <person name="Lindquist E.A."/>
            <person name="Lipzen A."/>
            <person name="Lundell T."/>
            <person name="Morin E."/>
            <person name="Murat C."/>
            <person name="Riley R."/>
            <person name="Ohm R."/>
            <person name="Sun H."/>
            <person name="Tunlid A."/>
            <person name="Henrissat B."/>
            <person name="Grigoriev I.V."/>
            <person name="Hibbett D.S."/>
            <person name="Martin F."/>
        </authorList>
    </citation>
    <scope>NUCLEOTIDE SEQUENCE [LARGE SCALE GENOMIC DNA]</scope>
    <source>
        <strain evidence="8">FD-334 SS-4</strain>
    </source>
</reference>